<dbReference type="HOGENOM" id="CLU_2830181_0_0_6"/>
<evidence type="ECO:0000313" key="2">
    <source>
        <dbReference type="Proteomes" id="UP000002675"/>
    </source>
</evidence>
<reference evidence="1 2" key="1">
    <citation type="journal article" date="2003" name="Genome Res.">
        <title>Comparative genome analysis of Vibrio vulnificus, a marine pathogen.</title>
        <authorList>
            <person name="Chen C.Y."/>
            <person name="Wu K.M."/>
            <person name="Chang Y.C."/>
            <person name="Chang C.H."/>
            <person name="Tsai H.C."/>
            <person name="Liao T.L."/>
            <person name="Liu Y.M."/>
            <person name="Chen H.J."/>
            <person name="Shen A.B."/>
            <person name="Li J.C."/>
            <person name="Su T.L."/>
            <person name="Shao C.P."/>
            <person name="Lee C.T."/>
            <person name="Hor L.I."/>
            <person name="Tsai S.F."/>
        </authorList>
    </citation>
    <scope>NUCLEOTIDE SEQUENCE [LARGE SCALE GENOMIC DNA]</scope>
    <source>
        <strain evidence="1 2">YJ016</strain>
    </source>
</reference>
<organism evidence="1 2">
    <name type="scientific">Vibrio vulnificus (strain YJ016)</name>
    <dbReference type="NCBI Taxonomy" id="196600"/>
    <lineage>
        <taxon>Bacteria</taxon>
        <taxon>Pseudomonadati</taxon>
        <taxon>Pseudomonadota</taxon>
        <taxon>Gammaproteobacteria</taxon>
        <taxon>Vibrionales</taxon>
        <taxon>Vibrionaceae</taxon>
        <taxon>Vibrio</taxon>
    </lineage>
</organism>
<dbReference type="Proteomes" id="UP000002675">
    <property type="component" value="Chromosome II"/>
</dbReference>
<gene>
    <name evidence="1" type="ordered locus">VVA0151</name>
</gene>
<protein>
    <submittedName>
        <fullName evidence="1">Uncharacterized protein</fullName>
    </submittedName>
</protein>
<evidence type="ECO:0000313" key="1">
    <source>
        <dbReference type="EMBL" id="BAC96177.1"/>
    </source>
</evidence>
<sequence>MGVTPFEVYHAIFYDFSRAVGRFYDDIGDANSGYQTHRKPDRTGHQYTNRLDERFWRIYPICGLQW</sequence>
<name>Q7MG18_VIBVY</name>
<dbReference type="AlphaFoldDB" id="Q7MG18"/>
<dbReference type="KEGG" id="vvy:VVA0151"/>
<accession>Q7MG18</accession>
<dbReference type="EMBL" id="BA000038">
    <property type="protein sequence ID" value="BAC96177.1"/>
    <property type="molecule type" value="Genomic_DNA"/>
</dbReference>
<proteinExistence type="predicted"/>